<accession>E9HFN8</accession>
<gene>
    <name evidence="1" type="ORF">DAPPUDRAFT_329097</name>
</gene>
<dbReference type="PhylomeDB" id="E9HFN8"/>
<keyword evidence="2" id="KW-1185">Reference proteome</keyword>
<name>E9HFN8_DAPPU</name>
<reference evidence="1 2" key="1">
    <citation type="journal article" date="2011" name="Science">
        <title>The ecoresponsive genome of Daphnia pulex.</title>
        <authorList>
            <person name="Colbourne J.K."/>
            <person name="Pfrender M.E."/>
            <person name="Gilbert D."/>
            <person name="Thomas W.K."/>
            <person name="Tucker A."/>
            <person name="Oakley T.H."/>
            <person name="Tokishita S."/>
            <person name="Aerts A."/>
            <person name="Arnold G.J."/>
            <person name="Basu M.K."/>
            <person name="Bauer D.J."/>
            <person name="Caceres C.E."/>
            <person name="Carmel L."/>
            <person name="Casola C."/>
            <person name="Choi J.H."/>
            <person name="Detter J.C."/>
            <person name="Dong Q."/>
            <person name="Dusheyko S."/>
            <person name="Eads B.D."/>
            <person name="Frohlich T."/>
            <person name="Geiler-Samerotte K.A."/>
            <person name="Gerlach D."/>
            <person name="Hatcher P."/>
            <person name="Jogdeo S."/>
            <person name="Krijgsveld J."/>
            <person name="Kriventseva E.V."/>
            <person name="Kultz D."/>
            <person name="Laforsch C."/>
            <person name="Lindquist E."/>
            <person name="Lopez J."/>
            <person name="Manak J.R."/>
            <person name="Muller J."/>
            <person name="Pangilinan J."/>
            <person name="Patwardhan R.P."/>
            <person name="Pitluck S."/>
            <person name="Pritham E.J."/>
            <person name="Rechtsteiner A."/>
            <person name="Rho M."/>
            <person name="Rogozin I.B."/>
            <person name="Sakarya O."/>
            <person name="Salamov A."/>
            <person name="Schaack S."/>
            <person name="Shapiro H."/>
            <person name="Shiga Y."/>
            <person name="Skalitzky C."/>
            <person name="Smith Z."/>
            <person name="Souvorov A."/>
            <person name="Sung W."/>
            <person name="Tang Z."/>
            <person name="Tsuchiya D."/>
            <person name="Tu H."/>
            <person name="Vos H."/>
            <person name="Wang M."/>
            <person name="Wolf Y.I."/>
            <person name="Yamagata H."/>
            <person name="Yamada T."/>
            <person name="Ye Y."/>
            <person name="Shaw J.R."/>
            <person name="Andrews J."/>
            <person name="Crease T.J."/>
            <person name="Tang H."/>
            <person name="Lucas S.M."/>
            <person name="Robertson H.M."/>
            <person name="Bork P."/>
            <person name="Koonin E.V."/>
            <person name="Zdobnov E.M."/>
            <person name="Grigoriev I.V."/>
            <person name="Lynch M."/>
            <person name="Boore J.L."/>
        </authorList>
    </citation>
    <scope>NUCLEOTIDE SEQUENCE [LARGE SCALE GENOMIC DNA]</scope>
</reference>
<dbReference type="InParanoid" id="E9HFN8"/>
<dbReference type="KEGG" id="dpx:DAPPUDRAFT_329097"/>
<proteinExistence type="predicted"/>
<evidence type="ECO:0000313" key="1">
    <source>
        <dbReference type="EMBL" id="EFX69458.1"/>
    </source>
</evidence>
<protein>
    <recommendedName>
        <fullName evidence="3">Tudor domain-containing protein</fullName>
    </recommendedName>
</protein>
<dbReference type="AlphaFoldDB" id="E9HFN8"/>
<evidence type="ECO:0008006" key="3">
    <source>
        <dbReference type="Google" id="ProtNLM"/>
    </source>
</evidence>
<organism evidence="1 2">
    <name type="scientific">Daphnia pulex</name>
    <name type="common">Water flea</name>
    <dbReference type="NCBI Taxonomy" id="6669"/>
    <lineage>
        <taxon>Eukaryota</taxon>
        <taxon>Metazoa</taxon>
        <taxon>Ecdysozoa</taxon>
        <taxon>Arthropoda</taxon>
        <taxon>Crustacea</taxon>
        <taxon>Branchiopoda</taxon>
        <taxon>Diplostraca</taxon>
        <taxon>Cladocera</taxon>
        <taxon>Anomopoda</taxon>
        <taxon>Daphniidae</taxon>
        <taxon>Daphnia</taxon>
    </lineage>
</organism>
<dbReference type="EMBL" id="GL732636">
    <property type="protein sequence ID" value="EFX69458.1"/>
    <property type="molecule type" value="Genomic_DNA"/>
</dbReference>
<sequence>MYLCRVVDENDICEIVSAVDWAGHTSASLLNSTVGQPCLVFVTNFSQTLYIGGVQARRRAIIHAVQPSTVTVTLMDFGKVMTVQRCMWSMRRIRRDLCQIPSRVRRLHAPSVVPVGGTTWSVDDKVFILKFALGRLCTMASVGDFGLSLDNGLDYFLTMEKFGKLSFTEPRMAIVVSPN</sequence>
<evidence type="ECO:0000313" key="2">
    <source>
        <dbReference type="Proteomes" id="UP000000305"/>
    </source>
</evidence>
<dbReference type="HOGENOM" id="CLU_1504944_0_0_1"/>
<dbReference type="Proteomes" id="UP000000305">
    <property type="component" value="Unassembled WGS sequence"/>
</dbReference>